<dbReference type="InterPro" id="IPR012429">
    <property type="entry name" value="HGSNAT_cat"/>
</dbReference>
<proteinExistence type="predicted"/>
<evidence type="ECO:0000259" key="2">
    <source>
        <dbReference type="Pfam" id="PF07786"/>
    </source>
</evidence>
<sequence>MADLDIARSLALFGIIVFHTARDPAHFGVLEQGTTLCGTREALARLVAGSFFVIAGAGLVLAHD</sequence>
<accession>A0A858SVX0</accession>
<keyword evidence="4" id="KW-1185">Reference proteome</keyword>
<name>A0A858SVX0_9RHOB</name>
<evidence type="ECO:0000256" key="1">
    <source>
        <dbReference type="SAM" id="Phobius"/>
    </source>
</evidence>
<keyword evidence="1" id="KW-0812">Transmembrane</keyword>
<evidence type="ECO:0000313" key="3">
    <source>
        <dbReference type="EMBL" id="QJF51631.1"/>
    </source>
</evidence>
<dbReference type="RefSeq" id="WP_169640848.1">
    <property type="nucleotide sequence ID" value="NZ_CP048788.1"/>
</dbReference>
<dbReference type="EMBL" id="CP048788">
    <property type="protein sequence ID" value="QJF51631.1"/>
    <property type="molecule type" value="Genomic_DNA"/>
</dbReference>
<protein>
    <submittedName>
        <fullName evidence="3">DUF1624 domain-containing protein</fullName>
    </submittedName>
</protein>
<keyword evidence="1" id="KW-1133">Transmembrane helix</keyword>
<dbReference type="Pfam" id="PF07786">
    <property type="entry name" value="HGSNAT_cat"/>
    <property type="match status" value="1"/>
</dbReference>
<keyword evidence="1" id="KW-0472">Membrane</keyword>
<dbReference type="Proteomes" id="UP000503308">
    <property type="component" value="Chromosome"/>
</dbReference>
<feature type="transmembrane region" description="Helical" evidence="1">
    <location>
        <begin position="42"/>
        <end position="62"/>
    </location>
</feature>
<gene>
    <name evidence="3" type="ORF">G3256_10900</name>
</gene>
<feature type="domain" description="Heparan-alpha-glucosaminide N-acetyltransferase catalytic" evidence="2">
    <location>
        <begin position="3"/>
        <end position="63"/>
    </location>
</feature>
<evidence type="ECO:0000313" key="4">
    <source>
        <dbReference type="Proteomes" id="UP000503308"/>
    </source>
</evidence>
<organism evidence="3 4">
    <name type="scientific">Roseobacter ponti</name>
    <dbReference type="NCBI Taxonomy" id="1891787"/>
    <lineage>
        <taxon>Bacteria</taxon>
        <taxon>Pseudomonadati</taxon>
        <taxon>Pseudomonadota</taxon>
        <taxon>Alphaproteobacteria</taxon>
        <taxon>Rhodobacterales</taxon>
        <taxon>Roseobacteraceae</taxon>
        <taxon>Roseobacter</taxon>
    </lineage>
</organism>
<dbReference type="KEGG" id="rpon:G3256_10900"/>
<reference evidence="3 4" key="1">
    <citation type="submission" date="2020-02" db="EMBL/GenBank/DDBJ databases">
        <title>Genome sequence of Roseobacter ponti.</title>
        <authorList>
            <person name="Hollensteiner J."/>
            <person name="Schneider D."/>
            <person name="Poehlein A."/>
            <person name="Daniel R."/>
        </authorList>
    </citation>
    <scope>NUCLEOTIDE SEQUENCE [LARGE SCALE GENOMIC DNA]</scope>
    <source>
        <strain evidence="3 4">DSM 106830</strain>
    </source>
</reference>
<dbReference type="AlphaFoldDB" id="A0A858SVX0"/>